<feature type="compositionally biased region" description="Basic and acidic residues" evidence="2">
    <location>
        <begin position="116"/>
        <end position="135"/>
    </location>
</feature>
<feature type="region of interest" description="Disordered" evidence="2">
    <location>
        <begin position="115"/>
        <end position="135"/>
    </location>
</feature>
<name>A0AAP0ITW7_9MAGN</name>
<evidence type="ECO:0000256" key="2">
    <source>
        <dbReference type="SAM" id="MobiDB-lite"/>
    </source>
</evidence>
<evidence type="ECO:0000259" key="4">
    <source>
        <dbReference type="Pfam" id="PF13839"/>
    </source>
</evidence>
<dbReference type="GO" id="GO:0016740">
    <property type="term" value="F:transferase activity"/>
    <property type="evidence" value="ECO:0007669"/>
    <property type="project" value="InterPro"/>
</dbReference>
<dbReference type="AlphaFoldDB" id="A0AAP0ITW7"/>
<evidence type="ECO:0000256" key="3">
    <source>
        <dbReference type="SAM" id="Phobius"/>
    </source>
</evidence>
<keyword evidence="6" id="KW-1185">Reference proteome</keyword>
<evidence type="ECO:0000313" key="5">
    <source>
        <dbReference type="EMBL" id="KAK9121679.1"/>
    </source>
</evidence>
<protein>
    <recommendedName>
        <fullName evidence="4">Trichome birefringence-like C-terminal domain-containing protein</fullName>
    </recommendedName>
</protein>
<gene>
    <name evidence="5" type="ORF">Syun_019296</name>
</gene>
<evidence type="ECO:0000256" key="1">
    <source>
        <dbReference type="ARBA" id="ARBA00007727"/>
    </source>
</evidence>
<dbReference type="Proteomes" id="UP001420932">
    <property type="component" value="Unassembled WGS sequence"/>
</dbReference>
<sequence>MLTCVLLILNAYIEKQLSKLVNLGYGTKRKRIQPRTKLLDIKTIVHLIFSIFALMVFLKCTKFDVFIPNKFSKGLMEAPDAIKSLFNHRSSEQNGIMTVDNLYKFLIEIQGEEDTNATKDDAQSEHREGRRLDEERRGRPLKISNDLQSCHQRLTHEWCKEIEEERCLERRVAPAKDVDLSNKDGLKRIYRVDVDVPAVDWLDSWFDPFIDEVNKEARQVNHLIIDALRWEYIQLLDITHMSKFRADAHPAIWLGKKDAIAIWAQDCMHWCLPGLPNI</sequence>
<dbReference type="InterPro" id="IPR026057">
    <property type="entry name" value="TBL_C"/>
</dbReference>
<feature type="transmembrane region" description="Helical" evidence="3">
    <location>
        <begin position="38"/>
        <end position="58"/>
    </location>
</feature>
<proteinExistence type="inferred from homology"/>
<evidence type="ECO:0000313" key="6">
    <source>
        <dbReference type="Proteomes" id="UP001420932"/>
    </source>
</evidence>
<comment type="similarity">
    <text evidence="1">Belongs to the PC-esterase family. TBL subfamily.</text>
</comment>
<dbReference type="EMBL" id="JBBNAF010000008">
    <property type="protein sequence ID" value="KAK9121679.1"/>
    <property type="molecule type" value="Genomic_DNA"/>
</dbReference>
<keyword evidence="3" id="KW-1133">Transmembrane helix</keyword>
<reference evidence="5 6" key="1">
    <citation type="submission" date="2024-01" db="EMBL/GenBank/DDBJ databases">
        <title>Genome assemblies of Stephania.</title>
        <authorList>
            <person name="Yang L."/>
        </authorList>
    </citation>
    <scope>NUCLEOTIDE SEQUENCE [LARGE SCALE GENOMIC DNA]</scope>
    <source>
        <strain evidence="5">YNDBR</strain>
        <tissue evidence="5">Leaf</tissue>
    </source>
</reference>
<organism evidence="5 6">
    <name type="scientific">Stephania yunnanensis</name>
    <dbReference type="NCBI Taxonomy" id="152371"/>
    <lineage>
        <taxon>Eukaryota</taxon>
        <taxon>Viridiplantae</taxon>
        <taxon>Streptophyta</taxon>
        <taxon>Embryophyta</taxon>
        <taxon>Tracheophyta</taxon>
        <taxon>Spermatophyta</taxon>
        <taxon>Magnoliopsida</taxon>
        <taxon>Ranunculales</taxon>
        <taxon>Menispermaceae</taxon>
        <taxon>Menispermoideae</taxon>
        <taxon>Cissampelideae</taxon>
        <taxon>Stephania</taxon>
    </lineage>
</organism>
<dbReference type="Pfam" id="PF13839">
    <property type="entry name" value="PC-Esterase"/>
    <property type="match status" value="1"/>
</dbReference>
<feature type="domain" description="Trichome birefringence-like C-terminal" evidence="4">
    <location>
        <begin position="212"/>
        <end position="276"/>
    </location>
</feature>
<accession>A0AAP0ITW7</accession>
<keyword evidence="3" id="KW-0472">Membrane</keyword>
<keyword evidence="3" id="KW-0812">Transmembrane</keyword>
<comment type="caution">
    <text evidence="5">The sequence shown here is derived from an EMBL/GenBank/DDBJ whole genome shotgun (WGS) entry which is preliminary data.</text>
</comment>